<keyword evidence="3" id="KW-1185">Reference proteome</keyword>
<evidence type="ECO:0000313" key="2">
    <source>
        <dbReference type="EMBL" id="EPY17228.1"/>
    </source>
</evidence>
<gene>
    <name evidence="2" type="ORF">STCU_10745</name>
</gene>
<evidence type="ECO:0000313" key="3">
    <source>
        <dbReference type="Proteomes" id="UP000015354"/>
    </source>
</evidence>
<comment type="caution">
    <text evidence="2">The sequence shown here is derived from an EMBL/GenBank/DDBJ whole genome shotgun (WGS) entry which is preliminary data.</text>
</comment>
<proteinExistence type="predicted"/>
<reference evidence="2 3" key="1">
    <citation type="journal article" date="2013" name="PLoS ONE">
        <title>Predicting the Proteins of Angomonas deanei, Strigomonas culicis and Their Respective Endosymbionts Reveals New Aspects of the Trypanosomatidae Family.</title>
        <authorList>
            <person name="Motta M.C."/>
            <person name="Martins A.C."/>
            <person name="de Souza S.S."/>
            <person name="Catta-Preta C.M."/>
            <person name="Silva R."/>
            <person name="Klein C.C."/>
            <person name="de Almeida L.G."/>
            <person name="de Lima Cunha O."/>
            <person name="Ciapina L.P."/>
            <person name="Brocchi M."/>
            <person name="Colabardini A.C."/>
            <person name="de Araujo Lima B."/>
            <person name="Machado C.R."/>
            <person name="de Almeida Soares C.M."/>
            <person name="Probst C.M."/>
            <person name="de Menezes C.B."/>
            <person name="Thompson C.E."/>
            <person name="Bartholomeu D.C."/>
            <person name="Gradia D.F."/>
            <person name="Pavoni D.P."/>
            <person name="Grisard E.C."/>
            <person name="Fantinatti-Garboggini F."/>
            <person name="Marchini F.K."/>
            <person name="Rodrigues-Luiz G.F."/>
            <person name="Wagner G."/>
            <person name="Goldman G.H."/>
            <person name="Fietto J.L."/>
            <person name="Elias M.C."/>
            <person name="Goldman M.H."/>
            <person name="Sagot M.F."/>
            <person name="Pereira M."/>
            <person name="Stoco P.H."/>
            <person name="de Mendonca-Neto R.P."/>
            <person name="Teixeira S.M."/>
            <person name="Maciel T.E."/>
            <person name="de Oliveira Mendes T.A."/>
            <person name="Urmenyi T.P."/>
            <person name="de Souza W."/>
            <person name="Schenkman S."/>
            <person name="de Vasconcelos A.T."/>
        </authorList>
    </citation>
    <scope>NUCLEOTIDE SEQUENCE [LARGE SCALE GENOMIC DNA]</scope>
</reference>
<dbReference type="Proteomes" id="UP000015354">
    <property type="component" value="Unassembled WGS sequence"/>
</dbReference>
<accession>S9TLJ1</accession>
<name>S9TLJ1_9TRYP</name>
<feature type="region of interest" description="Disordered" evidence="1">
    <location>
        <begin position="53"/>
        <end position="83"/>
    </location>
</feature>
<evidence type="ECO:0000256" key="1">
    <source>
        <dbReference type="SAM" id="MobiDB-lite"/>
    </source>
</evidence>
<organism evidence="2 3">
    <name type="scientific">Strigomonas culicis</name>
    <dbReference type="NCBI Taxonomy" id="28005"/>
    <lineage>
        <taxon>Eukaryota</taxon>
        <taxon>Discoba</taxon>
        <taxon>Euglenozoa</taxon>
        <taxon>Kinetoplastea</taxon>
        <taxon>Metakinetoplastina</taxon>
        <taxon>Trypanosomatida</taxon>
        <taxon>Trypanosomatidae</taxon>
        <taxon>Strigomonadinae</taxon>
        <taxon>Strigomonas</taxon>
    </lineage>
</organism>
<dbReference type="EMBL" id="ATMH01010602">
    <property type="protein sequence ID" value="EPY17228.1"/>
    <property type="molecule type" value="Genomic_DNA"/>
</dbReference>
<dbReference type="AlphaFoldDB" id="S9TLJ1"/>
<sequence length="83" mass="9477">MYSTPPHFIEVSKSANTTPSHSLRTLEKPFTLPRVQCWSVTEAKETHHVLPSLKNNYANTGPHKPQHRPDEKTPFYRGPGHTM</sequence>
<protein>
    <submittedName>
        <fullName evidence="2">Uncharacterized protein</fullName>
    </submittedName>
</protein>